<dbReference type="InterPro" id="IPR021202">
    <property type="entry name" value="Rv3654c-like"/>
</dbReference>
<protein>
    <submittedName>
        <fullName evidence="3">Secretion/DNA translocation related TadE-like protein</fullName>
    </submittedName>
</protein>
<evidence type="ECO:0000313" key="4">
    <source>
        <dbReference type="Proteomes" id="UP000562352"/>
    </source>
</evidence>
<dbReference type="AlphaFoldDB" id="A0A841CWB6"/>
<dbReference type="RefSeq" id="WP_184937721.1">
    <property type="nucleotide sequence ID" value="NZ_BAAAWZ010000001.1"/>
</dbReference>
<keyword evidence="1" id="KW-1133">Transmembrane helix</keyword>
<name>A0A841CWB6_PLAVE</name>
<evidence type="ECO:0000259" key="2">
    <source>
        <dbReference type="Pfam" id="PF13400"/>
    </source>
</evidence>
<gene>
    <name evidence="3" type="ORF">FHS22_000361</name>
</gene>
<proteinExistence type="predicted"/>
<evidence type="ECO:0000256" key="1">
    <source>
        <dbReference type="SAM" id="Phobius"/>
    </source>
</evidence>
<evidence type="ECO:0000313" key="3">
    <source>
        <dbReference type="EMBL" id="MBB5961123.1"/>
    </source>
</evidence>
<keyword evidence="1" id="KW-0812">Transmembrane</keyword>
<keyword evidence="4" id="KW-1185">Reference proteome</keyword>
<dbReference type="Pfam" id="PF13400">
    <property type="entry name" value="Tad"/>
    <property type="match status" value="1"/>
</dbReference>
<accession>A0A841CWB6</accession>
<reference evidence="3 4" key="1">
    <citation type="submission" date="2020-08" db="EMBL/GenBank/DDBJ databases">
        <title>Genomic Encyclopedia of Type Strains, Phase III (KMG-III): the genomes of soil and plant-associated and newly described type strains.</title>
        <authorList>
            <person name="Whitman W."/>
        </authorList>
    </citation>
    <scope>NUCLEOTIDE SEQUENCE [LARGE SCALE GENOMIC DNA]</scope>
    <source>
        <strain evidence="3 4">CECT 3303</strain>
    </source>
</reference>
<dbReference type="InterPro" id="IPR028087">
    <property type="entry name" value="Tad_N"/>
</dbReference>
<organism evidence="3 4">
    <name type="scientific">Planomonospora venezuelensis</name>
    <dbReference type="NCBI Taxonomy" id="1999"/>
    <lineage>
        <taxon>Bacteria</taxon>
        <taxon>Bacillati</taxon>
        <taxon>Actinomycetota</taxon>
        <taxon>Actinomycetes</taxon>
        <taxon>Streptosporangiales</taxon>
        <taxon>Streptosporangiaceae</taxon>
        <taxon>Planomonospora</taxon>
    </lineage>
</organism>
<feature type="domain" description="Putative Flp pilus-assembly TadG-like N-terminal" evidence="2">
    <location>
        <begin position="8"/>
        <end position="54"/>
    </location>
</feature>
<dbReference type="NCBIfam" id="TIGR03816">
    <property type="entry name" value="tadE_like_DECH"/>
    <property type="match status" value="1"/>
</dbReference>
<sequence>MRSPGERGSATIWMAGVLAVIFAVAAAAVFAGAARVARHRVQAAADLSALAAARLAFADPVRGCSEAASLAAENGARLMGCAAGDDGVVTVRTACRFSLPVVGEREIAAYARAGPVHITGPTG</sequence>
<dbReference type="EMBL" id="JACHJJ010000001">
    <property type="protein sequence ID" value="MBB5961123.1"/>
    <property type="molecule type" value="Genomic_DNA"/>
</dbReference>
<dbReference type="Proteomes" id="UP000562352">
    <property type="component" value="Unassembled WGS sequence"/>
</dbReference>
<keyword evidence="1" id="KW-0472">Membrane</keyword>
<feature type="transmembrane region" description="Helical" evidence="1">
    <location>
        <begin position="12"/>
        <end position="33"/>
    </location>
</feature>
<comment type="caution">
    <text evidence="3">The sequence shown here is derived from an EMBL/GenBank/DDBJ whole genome shotgun (WGS) entry which is preliminary data.</text>
</comment>